<evidence type="ECO:0000256" key="2">
    <source>
        <dbReference type="SAM" id="Phobius"/>
    </source>
</evidence>
<dbReference type="OrthoDB" id="5402307at2759"/>
<dbReference type="RefSeq" id="XP_040684191.1">
    <property type="nucleotide sequence ID" value="XM_040839629.1"/>
</dbReference>
<protein>
    <submittedName>
        <fullName evidence="3">Uncharacterized protein</fullName>
    </submittedName>
</protein>
<sequence>MAPLGQTVAVFDKSGKVVSTSKQLFGVFSQAKNAYRDRKAQIQSERNLRIAEKQALKAMQNYTIDDAPYEPQYEIQYEPSVAPSQRSRRSRSRYSSGRSHYQHRDIEYEQDLYSEASRSEYQPADMVRRHTQPEISMREPPRRPGVSRSMSDANIDMDLAYGDFNPDMVATRDVPPPMPPPPQQQQLQQFEDPELNGLVDKAQMLLEEAQCVQASATATIAHLQKNPEAMAAVALTLAEISNLAAKMAPAALSAFKTMAPTIFGLLASPQFLIAAGVGIGVTIVMFGGFKIIKQITGNDNSDKNIAPTAAPQIEEPPTMEEMLEINTEHLSSVEMWRRGVADAEASSVATSVDGEYITERAAAMSGIDVTTARMTRDPRFKFDDDESLAPSQRS</sequence>
<dbReference type="STRING" id="1073089.A0A1L9R6H9"/>
<proteinExistence type="predicted"/>
<keyword evidence="2" id="KW-1133">Transmembrane helix</keyword>
<evidence type="ECO:0000313" key="3">
    <source>
        <dbReference type="EMBL" id="OJJ30514.1"/>
    </source>
</evidence>
<accession>A0A1L9R6H9</accession>
<dbReference type="EMBL" id="KV878217">
    <property type="protein sequence ID" value="OJJ30514.1"/>
    <property type="molecule type" value="Genomic_DNA"/>
</dbReference>
<feature type="region of interest" description="Disordered" evidence="1">
    <location>
        <begin position="77"/>
        <end position="106"/>
    </location>
</feature>
<feature type="compositionally biased region" description="Basic and acidic residues" evidence="1">
    <location>
        <begin position="129"/>
        <end position="142"/>
    </location>
</feature>
<dbReference type="GeneID" id="63755477"/>
<keyword evidence="2" id="KW-0472">Membrane</keyword>
<reference evidence="4" key="1">
    <citation type="journal article" date="2017" name="Genome Biol.">
        <title>Comparative genomics reveals high biological diversity and specific adaptations in the industrially and medically important fungal genus Aspergillus.</title>
        <authorList>
            <person name="de Vries R.P."/>
            <person name="Riley R."/>
            <person name="Wiebenga A."/>
            <person name="Aguilar-Osorio G."/>
            <person name="Amillis S."/>
            <person name="Uchima C.A."/>
            <person name="Anderluh G."/>
            <person name="Asadollahi M."/>
            <person name="Askin M."/>
            <person name="Barry K."/>
            <person name="Battaglia E."/>
            <person name="Bayram O."/>
            <person name="Benocci T."/>
            <person name="Braus-Stromeyer S.A."/>
            <person name="Caldana C."/>
            <person name="Canovas D."/>
            <person name="Cerqueira G.C."/>
            <person name="Chen F."/>
            <person name="Chen W."/>
            <person name="Choi C."/>
            <person name="Clum A."/>
            <person name="Dos Santos R.A."/>
            <person name="Damasio A.R."/>
            <person name="Diallinas G."/>
            <person name="Emri T."/>
            <person name="Fekete E."/>
            <person name="Flipphi M."/>
            <person name="Freyberg S."/>
            <person name="Gallo A."/>
            <person name="Gournas C."/>
            <person name="Habgood R."/>
            <person name="Hainaut M."/>
            <person name="Harispe M.L."/>
            <person name="Henrissat B."/>
            <person name="Hilden K.S."/>
            <person name="Hope R."/>
            <person name="Hossain A."/>
            <person name="Karabika E."/>
            <person name="Karaffa L."/>
            <person name="Karanyi Z."/>
            <person name="Krasevec N."/>
            <person name="Kuo A."/>
            <person name="Kusch H."/>
            <person name="LaButti K."/>
            <person name="Lagendijk E.L."/>
            <person name="Lapidus A."/>
            <person name="Levasseur A."/>
            <person name="Lindquist E."/>
            <person name="Lipzen A."/>
            <person name="Logrieco A.F."/>
            <person name="MacCabe A."/>
            <person name="Maekelae M.R."/>
            <person name="Malavazi I."/>
            <person name="Melin P."/>
            <person name="Meyer V."/>
            <person name="Mielnichuk N."/>
            <person name="Miskei M."/>
            <person name="Molnar A.P."/>
            <person name="Mule G."/>
            <person name="Ngan C.Y."/>
            <person name="Orejas M."/>
            <person name="Orosz E."/>
            <person name="Ouedraogo J.P."/>
            <person name="Overkamp K.M."/>
            <person name="Park H.-S."/>
            <person name="Perrone G."/>
            <person name="Piumi F."/>
            <person name="Punt P.J."/>
            <person name="Ram A.F."/>
            <person name="Ramon A."/>
            <person name="Rauscher S."/>
            <person name="Record E."/>
            <person name="Riano-Pachon D.M."/>
            <person name="Robert V."/>
            <person name="Roehrig J."/>
            <person name="Ruller R."/>
            <person name="Salamov A."/>
            <person name="Salih N.S."/>
            <person name="Samson R.A."/>
            <person name="Sandor E."/>
            <person name="Sanguinetti M."/>
            <person name="Schuetze T."/>
            <person name="Sepcic K."/>
            <person name="Shelest E."/>
            <person name="Sherlock G."/>
            <person name="Sophianopoulou V."/>
            <person name="Squina F.M."/>
            <person name="Sun H."/>
            <person name="Susca A."/>
            <person name="Todd R.B."/>
            <person name="Tsang A."/>
            <person name="Unkles S.E."/>
            <person name="van de Wiele N."/>
            <person name="van Rossen-Uffink D."/>
            <person name="Oliveira J.V."/>
            <person name="Vesth T.C."/>
            <person name="Visser J."/>
            <person name="Yu J.-H."/>
            <person name="Zhou M."/>
            <person name="Andersen M.R."/>
            <person name="Archer D.B."/>
            <person name="Baker S.E."/>
            <person name="Benoit I."/>
            <person name="Brakhage A.A."/>
            <person name="Braus G.H."/>
            <person name="Fischer R."/>
            <person name="Frisvad J.C."/>
            <person name="Goldman G.H."/>
            <person name="Houbraken J."/>
            <person name="Oakley B."/>
            <person name="Pocsi I."/>
            <person name="Scazzocchio C."/>
            <person name="Seiboth B."/>
            <person name="vanKuyk P.A."/>
            <person name="Wortman J."/>
            <person name="Dyer P.S."/>
            <person name="Grigoriev I.V."/>
        </authorList>
    </citation>
    <scope>NUCLEOTIDE SEQUENCE [LARGE SCALE GENOMIC DNA]</scope>
    <source>
        <strain evidence="4">DTO 134E9</strain>
    </source>
</reference>
<name>A0A1L9R6H9_ASPWE</name>
<feature type="region of interest" description="Disordered" evidence="1">
    <location>
        <begin position="129"/>
        <end position="149"/>
    </location>
</feature>
<feature type="non-terminal residue" evidence="3">
    <location>
        <position position="394"/>
    </location>
</feature>
<keyword evidence="2" id="KW-0812">Transmembrane</keyword>
<feature type="transmembrane region" description="Helical" evidence="2">
    <location>
        <begin position="271"/>
        <end position="292"/>
    </location>
</feature>
<gene>
    <name evidence="3" type="ORF">ASPWEDRAFT_98739</name>
</gene>
<organism evidence="3 4">
    <name type="scientific">Aspergillus wentii DTO 134E9</name>
    <dbReference type="NCBI Taxonomy" id="1073089"/>
    <lineage>
        <taxon>Eukaryota</taxon>
        <taxon>Fungi</taxon>
        <taxon>Dikarya</taxon>
        <taxon>Ascomycota</taxon>
        <taxon>Pezizomycotina</taxon>
        <taxon>Eurotiomycetes</taxon>
        <taxon>Eurotiomycetidae</taxon>
        <taxon>Eurotiales</taxon>
        <taxon>Aspergillaceae</taxon>
        <taxon>Aspergillus</taxon>
        <taxon>Aspergillus subgen. Cremei</taxon>
    </lineage>
</organism>
<evidence type="ECO:0000313" key="4">
    <source>
        <dbReference type="Proteomes" id="UP000184383"/>
    </source>
</evidence>
<dbReference type="AlphaFoldDB" id="A0A1L9R6H9"/>
<keyword evidence="4" id="KW-1185">Reference proteome</keyword>
<evidence type="ECO:0000256" key="1">
    <source>
        <dbReference type="SAM" id="MobiDB-lite"/>
    </source>
</evidence>
<dbReference type="Proteomes" id="UP000184383">
    <property type="component" value="Unassembled WGS sequence"/>
</dbReference>
<dbReference type="VEuPathDB" id="FungiDB:ASPWEDRAFT_98739"/>